<evidence type="ECO:0000313" key="1">
    <source>
        <dbReference type="EMBL" id="TNN74211.1"/>
    </source>
</evidence>
<sequence length="148" mass="16541">MTLKDLLVGIHFLDAWRIYNPNVNFCSCAIDPQRFKDRYGADVYISVCVTGEKRPAVYSLQDTQGSEEILPQSVNSNRYKNAKKHYRADEMAQSIIDSEIATLPFNGVSDSEAAELGLSSSAFPLTDLSSSKFQMGLSQWMSMTDCHN</sequence>
<organism evidence="1 2">
    <name type="scientific">Liparis tanakae</name>
    <name type="common">Tanaka's snailfish</name>
    <dbReference type="NCBI Taxonomy" id="230148"/>
    <lineage>
        <taxon>Eukaryota</taxon>
        <taxon>Metazoa</taxon>
        <taxon>Chordata</taxon>
        <taxon>Craniata</taxon>
        <taxon>Vertebrata</taxon>
        <taxon>Euteleostomi</taxon>
        <taxon>Actinopterygii</taxon>
        <taxon>Neopterygii</taxon>
        <taxon>Teleostei</taxon>
        <taxon>Neoteleostei</taxon>
        <taxon>Acanthomorphata</taxon>
        <taxon>Eupercaria</taxon>
        <taxon>Perciformes</taxon>
        <taxon>Cottioidei</taxon>
        <taxon>Cottales</taxon>
        <taxon>Liparidae</taxon>
        <taxon>Liparis</taxon>
    </lineage>
</organism>
<evidence type="ECO:0000313" key="2">
    <source>
        <dbReference type="Proteomes" id="UP000314294"/>
    </source>
</evidence>
<accession>A0A4Z2I8Y6</accession>
<protein>
    <submittedName>
        <fullName evidence="1">Uncharacterized protein</fullName>
    </submittedName>
</protein>
<reference evidence="1 2" key="1">
    <citation type="submission" date="2019-03" db="EMBL/GenBank/DDBJ databases">
        <title>First draft genome of Liparis tanakae, snailfish: a comprehensive survey of snailfish specific genes.</title>
        <authorList>
            <person name="Kim W."/>
            <person name="Song I."/>
            <person name="Jeong J.-H."/>
            <person name="Kim D."/>
            <person name="Kim S."/>
            <person name="Ryu S."/>
            <person name="Song J.Y."/>
            <person name="Lee S.K."/>
        </authorList>
    </citation>
    <scope>NUCLEOTIDE SEQUENCE [LARGE SCALE GENOMIC DNA]</scope>
    <source>
        <tissue evidence="1">Muscle</tissue>
    </source>
</reference>
<proteinExistence type="predicted"/>
<name>A0A4Z2I8Y6_9TELE</name>
<comment type="caution">
    <text evidence="1">The sequence shown here is derived from an EMBL/GenBank/DDBJ whole genome shotgun (WGS) entry which is preliminary data.</text>
</comment>
<dbReference type="Proteomes" id="UP000314294">
    <property type="component" value="Unassembled WGS sequence"/>
</dbReference>
<gene>
    <name evidence="1" type="ORF">EYF80_015656</name>
</gene>
<dbReference type="EMBL" id="SRLO01000117">
    <property type="protein sequence ID" value="TNN74211.1"/>
    <property type="molecule type" value="Genomic_DNA"/>
</dbReference>
<keyword evidence="2" id="KW-1185">Reference proteome</keyword>
<dbReference type="AlphaFoldDB" id="A0A4Z2I8Y6"/>